<dbReference type="EMBL" id="JBHUMY010000025">
    <property type="protein sequence ID" value="MFD2662289.1"/>
    <property type="molecule type" value="Genomic_DNA"/>
</dbReference>
<dbReference type="PROSITE" id="PS51257">
    <property type="entry name" value="PROKAR_LIPOPROTEIN"/>
    <property type="match status" value="1"/>
</dbReference>
<dbReference type="Pfam" id="PF05504">
    <property type="entry name" value="Spore_GerAC"/>
    <property type="match status" value="1"/>
</dbReference>
<dbReference type="Gene3D" id="6.20.190.10">
    <property type="entry name" value="Nutrient germinant receptor protein C, domain 1"/>
    <property type="match status" value="1"/>
</dbReference>
<protein>
    <submittedName>
        <fullName evidence="11">Ger(X)C family spore germination protein</fullName>
    </submittedName>
</protein>
<gene>
    <name evidence="11" type="ORF">ACFSW5_18695</name>
</gene>
<evidence type="ECO:0000256" key="7">
    <source>
        <dbReference type="ARBA" id="ARBA00023288"/>
    </source>
</evidence>
<keyword evidence="4 8" id="KW-0732">Signal</keyword>
<dbReference type="InterPro" id="IPR038501">
    <property type="entry name" value="Spore_GerAC_C_sf"/>
</dbReference>
<organism evidence="11 12">
    <name type="scientific">Paenibacillus thailandensis</name>
    <dbReference type="NCBI Taxonomy" id="393250"/>
    <lineage>
        <taxon>Bacteria</taxon>
        <taxon>Bacillati</taxon>
        <taxon>Bacillota</taxon>
        <taxon>Bacilli</taxon>
        <taxon>Bacillales</taxon>
        <taxon>Paenibacillaceae</taxon>
        <taxon>Paenibacillus</taxon>
    </lineage>
</organism>
<evidence type="ECO:0000256" key="6">
    <source>
        <dbReference type="ARBA" id="ARBA00023139"/>
    </source>
</evidence>
<keyword evidence="6" id="KW-0564">Palmitate</keyword>
<evidence type="ECO:0000256" key="2">
    <source>
        <dbReference type="ARBA" id="ARBA00007886"/>
    </source>
</evidence>
<evidence type="ECO:0000313" key="11">
    <source>
        <dbReference type="EMBL" id="MFD2662289.1"/>
    </source>
</evidence>
<comment type="caution">
    <text evidence="11">The sequence shown here is derived from an EMBL/GenBank/DDBJ whole genome shotgun (WGS) entry which is preliminary data.</text>
</comment>
<evidence type="ECO:0000259" key="10">
    <source>
        <dbReference type="Pfam" id="PF25198"/>
    </source>
</evidence>
<comment type="similarity">
    <text evidence="2">Belongs to the GerABKC lipoprotein family.</text>
</comment>
<evidence type="ECO:0000256" key="4">
    <source>
        <dbReference type="ARBA" id="ARBA00022729"/>
    </source>
</evidence>
<evidence type="ECO:0000256" key="5">
    <source>
        <dbReference type="ARBA" id="ARBA00023136"/>
    </source>
</evidence>
<dbReference type="NCBIfam" id="TIGR02887">
    <property type="entry name" value="spore_ger_x_C"/>
    <property type="match status" value="1"/>
</dbReference>
<proteinExistence type="inferred from homology"/>
<feature type="chain" id="PRO_5047463183" evidence="8">
    <location>
        <begin position="28"/>
        <end position="399"/>
    </location>
</feature>
<dbReference type="RefSeq" id="WP_379276332.1">
    <property type="nucleotide sequence ID" value="NZ_JBHUGT010000022.1"/>
</dbReference>
<dbReference type="InterPro" id="IPR008844">
    <property type="entry name" value="Spore_GerAC-like"/>
</dbReference>
<evidence type="ECO:0000256" key="8">
    <source>
        <dbReference type="SAM" id="SignalP"/>
    </source>
</evidence>
<name>A0ABW5R0J5_9BACL</name>
<dbReference type="InterPro" id="IPR046953">
    <property type="entry name" value="Spore_GerAC-like_C"/>
</dbReference>
<dbReference type="Gene3D" id="3.30.300.210">
    <property type="entry name" value="Nutrient germinant receptor protein C, domain 3"/>
    <property type="match status" value="1"/>
</dbReference>
<dbReference type="Pfam" id="PF25198">
    <property type="entry name" value="Spore_GerAC_N"/>
    <property type="match status" value="1"/>
</dbReference>
<keyword evidence="5" id="KW-0472">Membrane</keyword>
<evidence type="ECO:0000259" key="9">
    <source>
        <dbReference type="Pfam" id="PF05504"/>
    </source>
</evidence>
<feature type="signal peptide" evidence="8">
    <location>
        <begin position="1"/>
        <end position="27"/>
    </location>
</feature>
<dbReference type="PANTHER" id="PTHR35789:SF1">
    <property type="entry name" value="SPORE GERMINATION PROTEIN B3"/>
    <property type="match status" value="1"/>
</dbReference>
<keyword evidence="7" id="KW-0449">Lipoprotein</keyword>
<evidence type="ECO:0000256" key="1">
    <source>
        <dbReference type="ARBA" id="ARBA00004635"/>
    </source>
</evidence>
<keyword evidence="3" id="KW-0309">Germination</keyword>
<accession>A0ABW5R0J5</accession>
<evidence type="ECO:0000313" key="12">
    <source>
        <dbReference type="Proteomes" id="UP001597493"/>
    </source>
</evidence>
<feature type="domain" description="Spore germination protein N-terminal" evidence="10">
    <location>
        <begin position="31"/>
        <end position="206"/>
    </location>
</feature>
<dbReference type="PANTHER" id="PTHR35789">
    <property type="entry name" value="SPORE GERMINATION PROTEIN B3"/>
    <property type="match status" value="1"/>
</dbReference>
<sequence>MISIRRLRLIRILLCCAAASGSAVLLAGCWDRVEVNDLAIVTAAGFDAAENNRIKLSVQLFVPTASSTTQSMGESTSTGGGTQVIVKSAVGINTADAASKLQQLLSRRLFWGQADSFIFGESLARRGLKDPYDFLIRHPQPRERADLYISKGDAESVLAWQPAIERNSSEVLREMSNLKTAVNVTLLQSVVQLTDEAHTTLIPLVSMKKVGQEKPTIYINGSAAIKDLKMKHLFNTFEMRGLMWLRNEVETTTLSVRVPEEDGVASLRLLSSHTRLKPAIRNGEWIMRIKMEAEGNIDENSTTVDVSSAEKLEEFETLFENELKRRVAKAIESAQQAGTDVVGFAEQFNHRYPHQWKAHKADWDRLFPTVKTEYDVTVNILRSGLIGRNEVLKLSEEEQ</sequence>
<dbReference type="Proteomes" id="UP001597493">
    <property type="component" value="Unassembled WGS sequence"/>
</dbReference>
<dbReference type="InterPro" id="IPR057336">
    <property type="entry name" value="GerAC_N"/>
</dbReference>
<reference evidence="12" key="1">
    <citation type="journal article" date="2019" name="Int. J. Syst. Evol. Microbiol.">
        <title>The Global Catalogue of Microorganisms (GCM) 10K type strain sequencing project: providing services to taxonomists for standard genome sequencing and annotation.</title>
        <authorList>
            <consortium name="The Broad Institute Genomics Platform"/>
            <consortium name="The Broad Institute Genome Sequencing Center for Infectious Disease"/>
            <person name="Wu L."/>
            <person name="Ma J."/>
        </authorList>
    </citation>
    <scope>NUCLEOTIDE SEQUENCE [LARGE SCALE GENOMIC DNA]</scope>
    <source>
        <strain evidence="12">TISTR 1827</strain>
    </source>
</reference>
<comment type="subcellular location">
    <subcellularLocation>
        <location evidence="1">Membrane</location>
        <topology evidence="1">Lipid-anchor</topology>
    </subcellularLocation>
</comment>
<evidence type="ECO:0000256" key="3">
    <source>
        <dbReference type="ARBA" id="ARBA00022544"/>
    </source>
</evidence>
<feature type="domain" description="Spore germination GerAC-like C-terminal" evidence="9">
    <location>
        <begin position="220"/>
        <end position="384"/>
    </location>
</feature>
<keyword evidence="12" id="KW-1185">Reference proteome</keyword>